<protein>
    <submittedName>
        <fullName evidence="3">Zeatin O-xylosyltransferase</fullName>
    </submittedName>
</protein>
<comment type="caution">
    <text evidence="3">The sequence shown here is derived from an EMBL/GenBank/DDBJ whole genome shotgun (WGS) entry which is preliminary data.</text>
</comment>
<dbReference type="PANTHER" id="PTHR48044:SF7">
    <property type="entry name" value="GLYCOSYLTRANSFERASE"/>
    <property type="match status" value="1"/>
</dbReference>
<dbReference type="GO" id="GO:0008194">
    <property type="term" value="F:UDP-glycosyltransferase activity"/>
    <property type="evidence" value="ECO:0007669"/>
    <property type="project" value="UniProtKB-ARBA"/>
</dbReference>
<dbReference type="InterPro" id="IPR058980">
    <property type="entry name" value="Glyco_transf_N"/>
</dbReference>
<accession>A0A2R6R590</accession>
<organism evidence="3 4">
    <name type="scientific">Actinidia chinensis var. chinensis</name>
    <name type="common">Chinese soft-hair kiwi</name>
    <dbReference type="NCBI Taxonomy" id="1590841"/>
    <lineage>
        <taxon>Eukaryota</taxon>
        <taxon>Viridiplantae</taxon>
        <taxon>Streptophyta</taxon>
        <taxon>Embryophyta</taxon>
        <taxon>Tracheophyta</taxon>
        <taxon>Spermatophyta</taxon>
        <taxon>Magnoliopsida</taxon>
        <taxon>eudicotyledons</taxon>
        <taxon>Gunneridae</taxon>
        <taxon>Pentapetalae</taxon>
        <taxon>asterids</taxon>
        <taxon>Ericales</taxon>
        <taxon>Actinidiaceae</taxon>
        <taxon>Actinidia</taxon>
    </lineage>
</organism>
<comment type="similarity">
    <text evidence="1">Belongs to the UDP-glycosyltransferase family.</text>
</comment>
<evidence type="ECO:0000313" key="3">
    <source>
        <dbReference type="EMBL" id="PSS21176.1"/>
    </source>
</evidence>
<evidence type="ECO:0000313" key="4">
    <source>
        <dbReference type="Proteomes" id="UP000241394"/>
    </source>
</evidence>
<dbReference type="AlphaFoldDB" id="A0A2R6R590"/>
<evidence type="ECO:0000259" key="2">
    <source>
        <dbReference type="Pfam" id="PF26168"/>
    </source>
</evidence>
<evidence type="ECO:0000256" key="1">
    <source>
        <dbReference type="ARBA" id="ARBA00009995"/>
    </source>
</evidence>
<sequence>MEVHKQHPSDDHSSFKQAQVVVVMVAFPCQSHLNQLLQLSCLISSYNILVHYACSVTHIHQVKHQFTDINRLENTQINFHELPTPPFISPPPNPNNSSKFPSHLQPSFEATLHLRESMTALLHRISPAARRVIVIHDALLAYVVQDIANVPNAESYSFSPISAFSSFFEGWELTGKCILAEKEPEGLPSIEGCYTFEILNFIALQGNFLKLAAGYIYNTCRSIEGTYIDLLAKEEVNTTSRSGRLGR</sequence>
<proteinExistence type="inferred from homology"/>
<dbReference type="FunFam" id="3.40.50.2000:FF:000238">
    <property type="entry name" value="Glycosyltransferase"/>
    <property type="match status" value="1"/>
</dbReference>
<dbReference type="SUPFAM" id="SSF53756">
    <property type="entry name" value="UDP-Glycosyltransferase/glycogen phosphorylase"/>
    <property type="match status" value="1"/>
</dbReference>
<dbReference type="Gene3D" id="3.40.50.2000">
    <property type="entry name" value="Glycogen Phosphorylase B"/>
    <property type="match status" value="1"/>
</dbReference>
<dbReference type="Pfam" id="PF26168">
    <property type="entry name" value="Glyco_transf_N"/>
    <property type="match status" value="1"/>
</dbReference>
<dbReference type="STRING" id="1590841.A0A2R6R590"/>
<dbReference type="OMA" id="ACSVTHI"/>
<dbReference type="InParanoid" id="A0A2R6R590"/>
<feature type="domain" description="Glycosyltransferase N-terminal" evidence="2">
    <location>
        <begin position="19"/>
        <end position="239"/>
    </location>
</feature>
<keyword evidence="4" id="KW-1185">Reference proteome</keyword>
<keyword evidence="3" id="KW-0808">Transferase</keyword>
<name>A0A2R6R590_ACTCC</name>
<dbReference type="OrthoDB" id="5835829at2759"/>
<gene>
    <name evidence="3" type="ORF">CEY00_Acc10218</name>
</gene>
<dbReference type="EMBL" id="NKQK01000009">
    <property type="protein sequence ID" value="PSS21176.1"/>
    <property type="molecule type" value="Genomic_DNA"/>
</dbReference>
<dbReference type="Proteomes" id="UP000241394">
    <property type="component" value="Chromosome LG9"/>
</dbReference>
<reference evidence="4" key="2">
    <citation type="journal article" date="2018" name="BMC Genomics">
        <title>A manually annotated Actinidia chinensis var. chinensis (kiwifruit) genome highlights the challenges associated with draft genomes and gene prediction in plants.</title>
        <authorList>
            <person name="Pilkington S.M."/>
            <person name="Crowhurst R."/>
            <person name="Hilario E."/>
            <person name="Nardozza S."/>
            <person name="Fraser L."/>
            <person name="Peng Y."/>
            <person name="Gunaseelan K."/>
            <person name="Simpson R."/>
            <person name="Tahir J."/>
            <person name="Deroles S.C."/>
            <person name="Templeton K."/>
            <person name="Luo Z."/>
            <person name="Davy M."/>
            <person name="Cheng C."/>
            <person name="McNeilage M."/>
            <person name="Scaglione D."/>
            <person name="Liu Y."/>
            <person name="Zhang Q."/>
            <person name="Datson P."/>
            <person name="De Silva N."/>
            <person name="Gardiner S.E."/>
            <person name="Bassett H."/>
            <person name="Chagne D."/>
            <person name="McCallum J."/>
            <person name="Dzierzon H."/>
            <person name="Deng C."/>
            <person name="Wang Y.Y."/>
            <person name="Barron L."/>
            <person name="Manako K."/>
            <person name="Bowen J."/>
            <person name="Foster T.M."/>
            <person name="Erridge Z.A."/>
            <person name="Tiffin H."/>
            <person name="Waite C.N."/>
            <person name="Davies K.M."/>
            <person name="Grierson E.P."/>
            <person name="Laing W.A."/>
            <person name="Kirk R."/>
            <person name="Chen X."/>
            <person name="Wood M."/>
            <person name="Montefiori M."/>
            <person name="Brummell D.A."/>
            <person name="Schwinn K.E."/>
            <person name="Catanach A."/>
            <person name="Fullerton C."/>
            <person name="Li D."/>
            <person name="Meiyalaghan S."/>
            <person name="Nieuwenhuizen N."/>
            <person name="Read N."/>
            <person name="Prakash R."/>
            <person name="Hunter D."/>
            <person name="Zhang H."/>
            <person name="McKenzie M."/>
            <person name="Knabel M."/>
            <person name="Harris A."/>
            <person name="Allan A.C."/>
            <person name="Gleave A."/>
            <person name="Chen A."/>
            <person name="Janssen B.J."/>
            <person name="Plunkett B."/>
            <person name="Ampomah-Dwamena C."/>
            <person name="Voogd C."/>
            <person name="Leif D."/>
            <person name="Lafferty D."/>
            <person name="Souleyre E.J.F."/>
            <person name="Varkonyi-Gasic E."/>
            <person name="Gambi F."/>
            <person name="Hanley J."/>
            <person name="Yao J.L."/>
            <person name="Cheung J."/>
            <person name="David K.M."/>
            <person name="Warren B."/>
            <person name="Marsh K."/>
            <person name="Snowden K.C."/>
            <person name="Lin-Wang K."/>
            <person name="Brian L."/>
            <person name="Martinez-Sanchez M."/>
            <person name="Wang M."/>
            <person name="Ileperuma N."/>
            <person name="Macnee N."/>
            <person name="Campin R."/>
            <person name="McAtee P."/>
            <person name="Drummond R.S.M."/>
            <person name="Espley R.V."/>
            <person name="Ireland H.S."/>
            <person name="Wu R."/>
            <person name="Atkinson R.G."/>
            <person name="Karunairetnam S."/>
            <person name="Bulley S."/>
            <person name="Chunkath S."/>
            <person name="Hanley Z."/>
            <person name="Storey R."/>
            <person name="Thrimawithana A.H."/>
            <person name="Thomson S."/>
            <person name="David C."/>
            <person name="Testolin R."/>
            <person name="Huang H."/>
            <person name="Hellens R.P."/>
            <person name="Schaffer R.J."/>
        </authorList>
    </citation>
    <scope>NUCLEOTIDE SEQUENCE [LARGE SCALE GENOMIC DNA]</scope>
    <source>
        <strain evidence="4">cv. Red5</strain>
    </source>
</reference>
<dbReference type="PANTHER" id="PTHR48044">
    <property type="entry name" value="GLYCOSYLTRANSFERASE"/>
    <property type="match status" value="1"/>
</dbReference>
<reference evidence="3 4" key="1">
    <citation type="submission" date="2017-07" db="EMBL/GenBank/DDBJ databases">
        <title>An improved, manually edited Actinidia chinensis var. chinensis (kiwifruit) genome highlights the challenges associated with draft genomes and gene prediction in plants.</title>
        <authorList>
            <person name="Pilkington S."/>
            <person name="Crowhurst R."/>
            <person name="Hilario E."/>
            <person name="Nardozza S."/>
            <person name="Fraser L."/>
            <person name="Peng Y."/>
            <person name="Gunaseelan K."/>
            <person name="Simpson R."/>
            <person name="Tahir J."/>
            <person name="Deroles S."/>
            <person name="Templeton K."/>
            <person name="Luo Z."/>
            <person name="Davy M."/>
            <person name="Cheng C."/>
            <person name="Mcneilage M."/>
            <person name="Scaglione D."/>
            <person name="Liu Y."/>
            <person name="Zhang Q."/>
            <person name="Datson P."/>
            <person name="De Silva N."/>
            <person name="Gardiner S."/>
            <person name="Bassett H."/>
            <person name="Chagne D."/>
            <person name="Mccallum J."/>
            <person name="Dzierzon H."/>
            <person name="Deng C."/>
            <person name="Wang Y.-Y."/>
            <person name="Barron N."/>
            <person name="Manako K."/>
            <person name="Bowen J."/>
            <person name="Foster T."/>
            <person name="Erridge Z."/>
            <person name="Tiffin H."/>
            <person name="Waite C."/>
            <person name="Davies K."/>
            <person name="Grierson E."/>
            <person name="Laing W."/>
            <person name="Kirk R."/>
            <person name="Chen X."/>
            <person name="Wood M."/>
            <person name="Montefiori M."/>
            <person name="Brummell D."/>
            <person name="Schwinn K."/>
            <person name="Catanach A."/>
            <person name="Fullerton C."/>
            <person name="Li D."/>
            <person name="Meiyalaghan S."/>
            <person name="Nieuwenhuizen N."/>
            <person name="Read N."/>
            <person name="Prakash R."/>
            <person name="Hunter D."/>
            <person name="Zhang H."/>
            <person name="Mckenzie M."/>
            <person name="Knabel M."/>
            <person name="Harris A."/>
            <person name="Allan A."/>
            <person name="Chen A."/>
            <person name="Janssen B."/>
            <person name="Plunkett B."/>
            <person name="Dwamena C."/>
            <person name="Voogd C."/>
            <person name="Leif D."/>
            <person name="Lafferty D."/>
            <person name="Souleyre E."/>
            <person name="Varkonyi-Gasic E."/>
            <person name="Gambi F."/>
            <person name="Hanley J."/>
            <person name="Yao J.-L."/>
            <person name="Cheung J."/>
            <person name="David K."/>
            <person name="Warren B."/>
            <person name="Marsh K."/>
            <person name="Snowden K."/>
            <person name="Lin-Wang K."/>
            <person name="Brian L."/>
            <person name="Martinez-Sanchez M."/>
            <person name="Wang M."/>
            <person name="Ileperuma N."/>
            <person name="Macnee N."/>
            <person name="Campin R."/>
            <person name="Mcatee P."/>
            <person name="Drummond R."/>
            <person name="Espley R."/>
            <person name="Ireland H."/>
            <person name="Wu R."/>
            <person name="Atkinson R."/>
            <person name="Karunairetnam S."/>
            <person name="Bulley S."/>
            <person name="Chunkath S."/>
            <person name="Hanley Z."/>
            <person name="Storey R."/>
            <person name="Thrimawithana A."/>
            <person name="Thomson S."/>
            <person name="David C."/>
            <person name="Testolin R."/>
        </authorList>
    </citation>
    <scope>NUCLEOTIDE SEQUENCE [LARGE SCALE GENOMIC DNA]</scope>
    <source>
        <strain evidence="4">cv. Red5</strain>
        <tissue evidence="3">Young leaf</tissue>
    </source>
</reference>
<dbReference type="Gramene" id="PSS21176">
    <property type="protein sequence ID" value="PSS21176"/>
    <property type="gene ID" value="CEY00_Acc10218"/>
</dbReference>